<name>A0A8X6K3T6_TRICU</name>
<dbReference type="EMBL" id="BMAO01019294">
    <property type="protein sequence ID" value="GFR29691.1"/>
    <property type="molecule type" value="Genomic_DNA"/>
</dbReference>
<reference evidence="1" key="1">
    <citation type="submission" date="2020-07" db="EMBL/GenBank/DDBJ databases">
        <title>Multicomponent nature underlies the extraordinary mechanical properties of spider dragline silk.</title>
        <authorList>
            <person name="Kono N."/>
            <person name="Nakamura H."/>
            <person name="Mori M."/>
            <person name="Yoshida Y."/>
            <person name="Ohtoshi R."/>
            <person name="Malay A.D."/>
            <person name="Moran D.A.P."/>
            <person name="Tomita M."/>
            <person name="Numata K."/>
            <person name="Arakawa K."/>
        </authorList>
    </citation>
    <scope>NUCLEOTIDE SEQUENCE</scope>
</reference>
<evidence type="ECO:0000313" key="2">
    <source>
        <dbReference type="Proteomes" id="UP000887116"/>
    </source>
</evidence>
<dbReference type="InterPro" id="IPR052133">
    <property type="entry name" value="Immune_Signaling-Apoptosis_Reg"/>
</dbReference>
<dbReference type="SUPFAM" id="SSF48371">
    <property type="entry name" value="ARM repeat"/>
    <property type="match status" value="1"/>
</dbReference>
<evidence type="ECO:0000313" key="1">
    <source>
        <dbReference type="EMBL" id="GFR29691.1"/>
    </source>
</evidence>
<gene>
    <name evidence="1" type="primary">MEI1</name>
    <name evidence="1" type="ORF">TNCT_219811</name>
</gene>
<dbReference type="PANTHER" id="PTHR12044:SF14">
    <property type="entry name" value="MEIOTIC DOUBLE-STRANDED BREAK FORMATION PROTEIN 1"/>
    <property type="match status" value="1"/>
</dbReference>
<organism evidence="1 2">
    <name type="scientific">Trichonephila clavata</name>
    <name type="common">Joro spider</name>
    <name type="synonym">Nephila clavata</name>
    <dbReference type="NCBI Taxonomy" id="2740835"/>
    <lineage>
        <taxon>Eukaryota</taxon>
        <taxon>Metazoa</taxon>
        <taxon>Ecdysozoa</taxon>
        <taxon>Arthropoda</taxon>
        <taxon>Chelicerata</taxon>
        <taxon>Arachnida</taxon>
        <taxon>Araneae</taxon>
        <taxon>Araneomorphae</taxon>
        <taxon>Entelegynae</taxon>
        <taxon>Araneoidea</taxon>
        <taxon>Nephilidae</taxon>
        <taxon>Trichonephila</taxon>
    </lineage>
</organism>
<dbReference type="AlphaFoldDB" id="A0A8X6K3T6"/>
<dbReference type="Proteomes" id="UP000887116">
    <property type="component" value="Unassembled WGS sequence"/>
</dbReference>
<keyword evidence="2" id="KW-1185">Reference proteome</keyword>
<feature type="non-terminal residue" evidence="1">
    <location>
        <position position="1"/>
    </location>
</feature>
<dbReference type="OrthoDB" id="6434119at2759"/>
<comment type="caution">
    <text evidence="1">The sequence shown here is derived from an EMBL/GenBank/DDBJ whole genome shotgun (WGS) entry which is preliminary data.</text>
</comment>
<dbReference type="InterPro" id="IPR016024">
    <property type="entry name" value="ARM-type_fold"/>
</dbReference>
<sequence>LLKVFISRESKRILLFFENSDEEINFITVIKKVIISTEPIFQVCAVQCLCHILSESSFAETPIQMLIIGSIPELLFEVIHGNNELLIETVLCCLLMFTHYSLFFEKCHILYGITTVLEIATKLLNNKNWKLLCLSFDLLISLTSSEQYSKASSAQSSLFEQALKLIEKSYRVRNLQVLLAVNKFFNQILRILREHSQDFYTAEERFSCPTINIGEESTNSLSKINFQEVIQTLILSLDEIFVPYCLLLNTNSLVGKFSFFHLINALHAIYEEPFDNLILLSFAKKLVKAKVFNHIWDVKTDGILLSKIGFEGSKEKCNHCLVALLKFMLDKHGDFDTHMNCIKSGLNELNSSMIMWDALSKITFFSEVYTHHEVLLWWCFRNPQFNPFGSFVFQNWMKFSMNINKETILYSTFKILLQLLSTNVAAQETYIRQFESNPEISFNFLRNSFDSKVFKALDTTIIEKLEIFILALAQHIQNYIMQILVMKNHVEKQIDGSLLSVGLECMIWCFSRVHSKNPQINMKFVFHVTNFCSNSSFEDKITLLYCLKFLQFVLKVKENDSKAWFVITGNTNFFPFLKKCLTVHGQFETEALHLLVIILIHQVDGRLKSSSSMEISVTYILKWFNNPNTKLISFELLDKILDTEFNGTFLRIGSVEPSIISSEKSLNRNDIRLLVFHAQNALLLGDPTVEKVAYITYMKLLNYISKADSALENYIMLQPWSRILLESKLDDILVSWKLFEKWFSYKTENITLVGVMQQFANGILTSSEDFIQSELNITKLCSGVYKKYISKQTKNELVKIIQKNAESVTTQDIQESNVISEVENLVTNYISKISATKKTK</sequence>
<protein>
    <submittedName>
        <fullName evidence="1">Meiosis inhibitor protein 1</fullName>
    </submittedName>
</protein>
<dbReference type="GO" id="GO:0007127">
    <property type="term" value="P:meiosis I"/>
    <property type="evidence" value="ECO:0007669"/>
    <property type="project" value="TreeGrafter"/>
</dbReference>
<dbReference type="PANTHER" id="PTHR12044">
    <property type="entry name" value="BCL2 INTERACTING MEDIATOR OF CELL DEATH"/>
    <property type="match status" value="1"/>
</dbReference>
<accession>A0A8X6K3T6</accession>
<proteinExistence type="predicted"/>